<dbReference type="InterPro" id="IPR000683">
    <property type="entry name" value="Gfo/Idh/MocA-like_OxRdtase_N"/>
</dbReference>
<name>A0AAQ3LCX4_9BACT</name>
<dbReference type="InterPro" id="IPR036291">
    <property type="entry name" value="NAD(P)-bd_dom_sf"/>
</dbReference>
<feature type="domain" description="Gfo/Idh/MocA-like oxidoreductase N-terminal" evidence="2">
    <location>
        <begin position="5"/>
        <end position="122"/>
    </location>
</feature>
<dbReference type="Proteomes" id="UP001304300">
    <property type="component" value="Chromosome"/>
</dbReference>
<dbReference type="PANTHER" id="PTHR43818:SF11">
    <property type="entry name" value="BCDNA.GH03377"/>
    <property type="match status" value="1"/>
</dbReference>
<dbReference type="RefSeq" id="WP_317836307.1">
    <property type="nucleotide sequence ID" value="NZ_CP136920.1"/>
</dbReference>
<evidence type="ECO:0000313" key="3">
    <source>
        <dbReference type="EMBL" id="WOO43709.1"/>
    </source>
</evidence>
<accession>A0AAQ3LCX4</accession>
<dbReference type="SUPFAM" id="SSF51735">
    <property type="entry name" value="NAD(P)-binding Rossmann-fold domains"/>
    <property type="match status" value="1"/>
</dbReference>
<keyword evidence="1" id="KW-0560">Oxidoreductase</keyword>
<gene>
    <name evidence="3" type="ORF">RZN69_11475</name>
</gene>
<dbReference type="Gene3D" id="3.30.360.10">
    <property type="entry name" value="Dihydrodipicolinate Reductase, domain 2"/>
    <property type="match status" value="1"/>
</dbReference>
<dbReference type="GO" id="GO:0000166">
    <property type="term" value="F:nucleotide binding"/>
    <property type="evidence" value="ECO:0007669"/>
    <property type="project" value="InterPro"/>
</dbReference>
<dbReference type="InterPro" id="IPR050463">
    <property type="entry name" value="Gfo/Idh/MocA_oxidrdct_glycsds"/>
</dbReference>
<proteinExistence type="predicted"/>
<dbReference type="AlphaFoldDB" id="A0AAQ3LCX4"/>
<keyword evidence="4" id="KW-1185">Reference proteome</keyword>
<dbReference type="PANTHER" id="PTHR43818">
    <property type="entry name" value="BCDNA.GH03377"/>
    <property type="match status" value="1"/>
</dbReference>
<organism evidence="3 4">
    <name type="scientific">Rubellicoccus peritrichatus</name>
    <dbReference type="NCBI Taxonomy" id="3080537"/>
    <lineage>
        <taxon>Bacteria</taxon>
        <taxon>Pseudomonadati</taxon>
        <taxon>Verrucomicrobiota</taxon>
        <taxon>Opitutia</taxon>
        <taxon>Puniceicoccales</taxon>
        <taxon>Cerasicoccaceae</taxon>
        <taxon>Rubellicoccus</taxon>
    </lineage>
</organism>
<evidence type="ECO:0000259" key="2">
    <source>
        <dbReference type="Pfam" id="PF01408"/>
    </source>
</evidence>
<dbReference type="Gene3D" id="3.40.50.720">
    <property type="entry name" value="NAD(P)-binding Rossmann-like Domain"/>
    <property type="match status" value="1"/>
</dbReference>
<dbReference type="Pfam" id="PF01408">
    <property type="entry name" value="GFO_IDH_MocA"/>
    <property type="match status" value="1"/>
</dbReference>
<reference evidence="3 4" key="1">
    <citation type="submission" date="2023-10" db="EMBL/GenBank/DDBJ databases">
        <title>Rubellicoccus peritrichatus gen. nov., sp. nov., isolated from an algae of coral reef tank.</title>
        <authorList>
            <person name="Luo J."/>
        </authorList>
    </citation>
    <scope>NUCLEOTIDE SEQUENCE [LARGE SCALE GENOMIC DNA]</scope>
    <source>
        <strain evidence="3 4">CR14</strain>
    </source>
</reference>
<dbReference type="EMBL" id="CP136920">
    <property type="protein sequence ID" value="WOO43709.1"/>
    <property type="molecule type" value="Genomic_DNA"/>
</dbReference>
<evidence type="ECO:0000313" key="4">
    <source>
        <dbReference type="Proteomes" id="UP001304300"/>
    </source>
</evidence>
<sequence>MSVTFKIGICGAGQFAQCFIPLFKMHPGVSDVVLCDVDAARCKSSACKHGIQSMVEKFDDLLNSDIDAVAIFTPRHDHAEFSIKALKAGKHVYCAVPAAQTIDELQALINAVNETGLIYMMGETSYYYPASIYCRHRYKAGHLGDFVYGEGEYLHDMAHGFYSAYRHNGGTEWKKRAGFPPMLYPTHSTSMLVSVTGASLSRVSCLGYRDKHADGIFQKNANYWDNEFSNETALFRTTNGGMFRVNEFRRIGIGAGNSVRTSIFGTYGSFEQQSDSHIWSDINKKLYSLNELLDCDCHDKGTVEDGIQSDFFTGTAIVHPTDRLPDSFKGLRNGHYGSHHFLVDDFVRSLQTGYLPPNHVWAAAKYTIPGIIAHQSALKEGELIDIPELGEPPAQAEYLEKTLQTISEAGQKHIDSTAPDLTAVDMGEG</sequence>
<dbReference type="GO" id="GO:0016491">
    <property type="term" value="F:oxidoreductase activity"/>
    <property type="evidence" value="ECO:0007669"/>
    <property type="project" value="UniProtKB-KW"/>
</dbReference>
<protein>
    <submittedName>
        <fullName evidence="3">Gfo/Idh/MocA family oxidoreductase</fullName>
    </submittedName>
</protein>
<evidence type="ECO:0000256" key="1">
    <source>
        <dbReference type="ARBA" id="ARBA00023002"/>
    </source>
</evidence>
<dbReference type="KEGG" id="puo:RZN69_11475"/>